<evidence type="ECO:0000313" key="2">
    <source>
        <dbReference type="Proteomes" id="UP000747542"/>
    </source>
</evidence>
<sequence>MVEATAKLFPIRDKRCAVHTLQLAIRDGLSERHATTLIAKVRQVSVAARTPKIEAILKRRAGKVPILQQTTR</sequence>
<keyword evidence="2" id="KW-1185">Reference proteome</keyword>
<dbReference type="Proteomes" id="UP000747542">
    <property type="component" value="Unassembled WGS sequence"/>
</dbReference>
<reference evidence="1" key="1">
    <citation type="journal article" date="2021" name="Sci. Adv.">
        <title>The American lobster genome reveals insights on longevity, neural, and immune adaptations.</title>
        <authorList>
            <person name="Polinski J.M."/>
            <person name="Zimin A.V."/>
            <person name="Clark K.F."/>
            <person name="Kohn A.B."/>
            <person name="Sadowski N."/>
            <person name="Timp W."/>
            <person name="Ptitsyn A."/>
            <person name="Khanna P."/>
            <person name="Romanova D.Y."/>
            <person name="Williams P."/>
            <person name="Greenwood S.J."/>
            <person name="Moroz L.L."/>
            <person name="Walt D.R."/>
            <person name="Bodnar A.G."/>
        </authorList>
    </citation>
    <scope>NUCLEOTIDE SEQUENCE</scope>
    <source>
        <strain evidence="1">GMGI-L3</strain>
    </source>
</reference>
<name>A0A8J5N6E0_HOMAM</name>
<organism evidence="1 2">
    <name type="scientific">Homarus americanus</name>
    <name type="common">American lobster</name>
    <dbReference type="NCBI Taxonomy" id="6706"/>
    <lineage>
        <taxon>Eukaryota</taxon>
        <taxon>Metazoa</taxon>
        <taxon>Ecdysozoa</taxon>
        <taxon>Arthropoda</taxon>
        <taxon>Crustacea</taxon>
        <taxon>Multicrustacea</taxon>
        <taxon>Malacostraca</taxon>
        <taxon>Eumalacostraca</taxon>
        <taxon>Eucarida</taxon>
        <taxon>Decapoda</taxon>
        <taxon>Pleocyemata</taxon>
        <taxon>Astacidea</taxon>
        <taxon>Nephropoidea</taxon>
        <taxon>Nephropidae</taxon>
        <taxon>Homarus</taxon>
    </lineage>
</organism>
<comment type="caution">
    <text evidence="1">The sequence shown here is derived from an EMBL/GenBank/DDBJ whole genome shotgun (WGS) entry which is preliminary data.</text>
</comment>
<dbReference type="EMBL" id="JAHLQT010007950">
    <property type="protein sequence ID" value="KAG7174042.1"/>
    <property type="molecule type" value="Genomic_DNA"/>
</dbReference>
<evidence type="ECO:0000313" key="1">
    <source>
        <dbReference type="EMBL" id="KAG7174042.1"/>
    </source>
</evidence>
<protein>
    <submittedName>
        <fullName evidence="1">Uncharacterized protein</fullName>
    </submittedName>
</protein>
<gene>
    <name evidence="1" type="ORF">Hamer_G017759</name>
</gene>
<accession>A0A8J5N6E0</accession>
<proteinExistence type="predicted"/>
<dbReference type="AlphaFoldDB" id="A0A8J5N6E0"/>